<evidence type="ECO:0000313" key="7">
    <source>
        <dbReference type="Proteomes" id="UP000199488"/>
    </source>
</evidence>
<dbReference type="Gene3D" id="3.40.50.970">
    <property type="match status" value="1"/>
</dbReference>
<dbReference type="FunFam" id="3.40.50.970:FF:000032">
    <property type="entry name" value="2-oxoisovalerate dehydrogenase subunit alpha"/>
    <property type="match status" value="1"/>
</dbReference>
<keyword evidence="7" id="KW-1185">Reference proteome</keyword>
<reference evidence="6 7" key="1">
    <citation type="submission" date="2016-10" db="EMBL/GenBank/DDBJ databases">
        <authorList>
            <person name="de Groot N.N."/>
        </authorList>
    </citation>
    <scope>NUCLEOTIDE SEQUENCE [LARGE SCALE GENOMIC DNA]</scope>
    <source>
        <strain evidence="6 7">DSM 23126</strain>
    </source>
</reference>
<comment type="function">
    <text evidence="4">The branched-chain alpha-keto dehydrogenase complex catalyzes the overall conversion of alpha-keto acids to acyl-CoA and CO(2). It contains multiple copies of three enzymatic components: branched-chain alpha-keto acid decarboxylase (E1), lipoamide acyltransferase (E2) and lipoamide dehydrogenase (E3).</text>
</comment>
<dbReference type="InterPro" id="IPR029061">
    <property type="entry name" value="THDP-binding"/>
</dbReference>
<dbReference type="PANTHER" id="PTHR43380:SF1">
    <property type="entry name" value="2-OXOISOVALERATE DEHYDROGENASE SUBUNIT ALPHA, MITOCHONDRIAL"/>
    <property type="match status" value="1"/>
</dbReference>
<dbReference type="AlphaFoldDB" id="A0A1H2RV23"/>
<dbReference type="GO" id="GO:0003863">
    <property type="term" value="F:branched-chain 2-oxo acid dehydrogenase activity"/>
    <property type="evidence" value="ECO:0007669"/>
    <property type="project" value="UniProtKB-EC"/>
</dbReference>
<gene>
    <name evidence="6" type="ORF">SAMN05421781_0900</name>
</gene>
<evidence type="ECO:0000259" key="5">
    <source>
        <dbReference type="Pfam" id="PF00676"/>
    </source>
</evidence>
<evidence type="ECO:0000313" key="6">
    <source>
        <dbReference type="EMBL" id="SDW22479.1"/>
    </source>
</evidence>
<sequence length="335" mass="37304">MIQEYSTHREVGLSDEEALTMYEIMLQARRLDERMWLLNRAGKISFVVSCQGQEAAQAAAAMALDRDKDYLLPYYRDFGLVMAFGMTAKDLMLAAFAKQGDPNSESRQMPGHFGQRKNRIVTQSSPVTTQIPHAAGFGLAAKMKNKDFVTMVTFGEGSSNQGDFHEGMNFAGVHDLPVVFFCENNKYAISVPLSKQLACEHVADRAQGYGMPGVTVEGTRPFEVYQAMKEAVDRAREGKGPSLVEALVARLTPHSSDDNDKLYRSVEEMDEEKQTDAVVAFADYLRTEGILTEEKEQAMEQRIREEVDTATDAAEAAEYPAVETLGQYVYEEEGN</sequence>
<comment type="similarity">
    <text evidence="4">Belongs to the BCKDHA family.</text>
</comment>
<dbReference type="GO" id="GO:0009083">
    <property type="term" value="P:branched-chain amino acid catabolic process"/>
    <property type="evidence" value="ECO:0007669"/>
    <property type="project" value="TreeGrafter"/>
</dbReference>
<name>A0A1H2RV23_9BACI</name>
<dbReference type="InterPro" id="IPR050771">
    <property type="entry name" value="Alpha-ketoacid_DH_E1_comp"/>
</dbReference>
<accession>A0A1H2RV23</accession>
<organism evidence="6 7">
    <name type="scientific">Marinococcus luteus</name>
    <dbReference type="NCBI Taxonomy" id="1122204"/>
    <lineage>
        <taxon>Bacteria</taxon>
        <taxon>Bacillati</taxon>
        <taxon>Bacillota</taxon>
        <taxon>Bacilli</taxon>
        <taxon>Bacillales</taxon>
        <taxon>Bacillaceae</taxon>
        <taxon>Marinococcus</taxon>
    </lineage>
</organism>
<dbReference type="EMBL" id="FNNC01000001">
    <property type="protein sequence ID" value="SDW22479.1"/>
    <property type="molecule type" value="Genomic_DNA"/>
</dbReference>
<dbReference type="Proteomes" id="UP000199488">
    <property type="component" value="Unassembled WGS sequence"/>
</dbReference>
<evidence type="ECO:0000256" key="3">
    <source>
        <dbReference type="ARBA" id="ARBA00023052"/>
    </source>
</evidence>
<dbReference type="RefSeq" id="WP_091611683.1">
    <property type="nucleotide sequence ID" value="NZ_FNNC01000001.1"/>
</dbReference>
<dbReference type="InterPro" id="IPR001017">
    <property type="entry name" value="DH_E1"/>
</dbReference>
<keyword evidence="2 4" id="KW-0560">Oxidoreductase</keyword>
<protein>
    <recommendedName>
        <fullName evidence="4">2-oxoisovalerate dehydrogenase subunit alpha</fullName>
        <ecNumber evidence="4">1.2.4.4</ecNumber>
    </recommendedName>
    <alternativeName>
        <fullName evidence="4">Branched-chain alpha-keto acid dehydrogenase E1 component alpha chain</fullName>
    </alternativeName>
</protein>
<evidence type="ECO:0000256" key="1">
    <source>
        <dbReference type="ARBA" id="ARBA00001964"/>
    </source>
</evidence>
<dbReference type="SUPFAM" id="SSF52518">
    <property type="entry name" value="Thiamin diphosphate-binding fold (THDP-binding)"/>
    <property type="match status" value="1"/>
</dbReference>
<proteinExistence type="inferred from homology"/>
<comment type="cofactor">
    <cofactor evidence="1 4">
        <name>thiamine diphosphate</name>
        <dbReference type="ChEBI" id="CHEBI:58937"/>
    </cofactor>
</comment>
<evidence type="ECO:0000256" key="4">
    <source>
        <dbReference type="RuleBase" id="RU365014"/>
    </source>
</evidence>
<dbReference type="OrthoDB" id="9766715at2"/>
<dbReference type="Pfam" id="PF00676">
    <property type="entry name" value="E1_dh"/>
    <property type="match status" value="1"/>
</dbReference>
<dbReference type="STRING" id="1122204.SAMN05421781_0900"/>
<keyword evidence="3 4" id="KW-0786">Thiamine pyrophosphate</keyword>
<feature type="domain" description="Dehydrogenase E1 component" evidence="5">
    <location>
        <begin position="23"/>
        <end position="322"/>
    </location>
</feature>
<dbReference type="CDD" id="cd02000">
    <property type="entry name" value="TPP_E1_PDC_ADC_BCADC"/>
    <property type="match status" value="1"/>
</dbReference>
<dbReference type="PANTHER" id="PTHR43380">
    <property type="entry name" value="2-OXOISOVALERATE DEHYDROGENASE SUBUNIT ALPHA, MITOCHONDRIAL"/>
    <property type="match status" value="1"/>
</dbReference>
<evidence type="ECO:0000256" key="2">
    <source>
        <dbReference type="ARBA" id="ARBA00023002"/>
    </source>
</evidence>
<dbReference type="EC" id="1.2.4.4" evidence="4"/>
<comment type="catalytic activity">
    <reaction evidence="4">
        <text>N(6)-[(R)-lipoyl]-L-lysyl-[protein] + 3-methyl-2-oxobutanoate + H(+) = N(6)-[(R)-S(8)-2-methylpropanoyldihydrolipoyl]-L-lysyl-[protein] + CO2</text>
        <dbReference type="Rhea" id="RHEA:13457"/>
        <dbReference type="Rhea" id="RHEA-COMP:10474"/>
        <dbReference type="Rhea" id="RHEA-COMP:10497"/>
        <dbReference type="ChEBI" id="CHEBI:11851"/>
        <dbReference type="ChEBI" id="CHEBI:15378"/>
        <dbReference type="ChEBI" id="CHEBI:16526"/>
        <dbReference type="ChEBI" id="CHEBI:83099"/>
        <dbReference type="ChEBI" id="CHEBI:83142"/>
        <dbReference type="EC" id="1.2.4.4"/>
    </reaction>
</comment>